<evidence type="ECO:0000313" key="3">
    <source>
        <dbReference type="Proteomes" id="UP001156706"/>
    </source>
</evidence>
<sequence>MSHDNLVADFEAYSGWRGNLIQRIGDLQRWLSEQDLNDAQTNMRIQHLLDKLREDKLNIAFVAEFSRGKSELINAIFFAEYKQRVLPSSAGRTTMCPTELQYDAARPNCIQLLPIETRAGDTTTSEYRRYPEEWHTVELDIESGEAMLAAFQQVGLKKWVVVEEAKRLGLFDDADPDHKLSVQDGKIEIPCWRHAIINFPHPLLKQGLVILDTPGLNAIGTEPELTLNLLPNAHAILFILAADTGVTKTDIDVWRNHIGRAQGGQRGRLVVLNKIDGLWDSLKSEAEIDAEIDKQVKTSAELLGIKTSQVFPVSAQKGLVAKINDDDELLEKTRIVKLERALSDDLIPFKQEIVRDNTQTEVEDLVLATRGILNARREGVREQLDELTALRGKNRDVIEHMLDKIQEEKAHFERGMQRFQALRSVFSQQTNVLFGYLGMDGLKNRITKIRMEMDASSFSSGLTGAMQKFFKDINGNITKSAEQVAEIQAMMAGMYKKFSDEHGLGAVSPPPFSTLKYHKEIARLEKSFHEHFNTFGAILTTSQNKLTKKFFETIASRVVYVYEVANRDAENWLKAVMAPMETQVREHQMQLRRRLESVKRIHKATDTLEDRIEELSEIDAVIQQQLNELDARLKKTYEALNDAMKPVARQAA</sequence>
<proteinExistence type="predicted"/>
<comment type="caution">
    <text evidence="2">The sequence shown here is derived from an EMBL/GenBank/DDBJ whole genome shotgun (WGS) entry which is preliminary data.</text>
</comment>
<organism evidence="2 3">
    <name type="scientific">Chitinimonas prasina</name>
    <dbReference type="NCBI Taxonomy" id="1434937"/>
    <lineage>
        <taxon>Bacteria</taxon>
        <taxon>Pseudomonadati</taxon>
        <taxon>Pseudomonadota</taxon>
        <taxon>Betaproteobacteria</taxon>
        <taxon>Neisseriales</taxon>
        <taxon>Chitinibacteraceae</taxon>
        <taxon>Chitinimonas</taxon>
    </lineage>
</organism>
<dbReference type="EMBL" id="BSOG01000003">
    <property type="protein sequence ID" value="GLR14035.1"/>
    <property type="molecule type" value="Genomic_DNA"/>
</dbReference>
<dbReference type="RefSeq" id="WP_284197125.1">
    <property type="nucleotide sequence ID" value="NZ_BSOG01000003.1"/>
</dbReference>
<dbReference type="InterPro" id="IPR027417">
    <property type="entry name" value="P-loop_NTPase"/>
</dbReference>
<accession>A0ABQ5YL14</accession>
<dbReference type="InterPro" id="IPR051943">
    <property type="entry name" value="TRAFAC_Dynamin-like_GTPase"/>
</dbReference>
<keyword evidence="3" id="KW-1185">Reference proteome</keyword>
<dbReference type="Proteomes" id="UP001156706">
    <property type="component" value="Unassembled WGS sequence"/>
</dbReference>
<gene>
    <name evidence="2" type="ORF">GCM10007907_28250</name>
</gene>
<dbReference type="InterPro" id="IPR045063">
    <property type="entry name" value="Dynamin_N"/>
</dbReference>
<protein>
    <recommendedName>
        <fullName evidence="1">Dynamin N-terminal domain-containing protein</fullName>
    </recommendedName>
</protein>
<evidence type="ECO:0000259" key="1">
    <source>
        <dbReference type="Pfam" id="PF00350"/>
    </source>
</evidence>
<name>A0ABQ5YL14_9NEIS</name>
<feature type="domain" description="Dynamin N-terminal" evidence="1">
    <location>
        <begin position="59"/>
        <end position="259"/>
    </location>
</feature>
<dbReference type="Gene3D" id="3.40.50.300">
    <property type="entry name" value="P-loop containing nucleotide triphosphate hydrolases"/>
    <property type="match status" value="2"/>
</dbReference>
<evidence type="ECO:0000313" key="2">
    <source>
        <dbReference type="EMBL" id="GLR14035.1"/>
    </source>
</evidence>
<reference evidence="3" key="1">
    <citation type="journal article" date="2019" name="Int. J. Syst. Evol. Microbiol.">
        <title>The Global Catalogue of Microorganisms (GCM) 10K type strain sequencing project: providing services to taxonomists for standard genome sequencing and annotation.</title>
        <authorList>
            <consortium name="The Broad Institute Genomics Platform"/>
            <consortium name="The Broad Institute Genome Sequencing Center for Infectious Disease"/>
            <person name="Wu L."/>
            <person name="Ma J."/>
        </authorList>
    </citation>
    <scope>NUCLEOTIDE SEQUENCE [LARGE SCALE GENOMIC DNA]</scope>
    <source>
        <strain evidence="3">NBRC 110044</strain>
    </source>
</reference>
<dbReference type="Pfam" id="PF00350">
    <property type="entry name" value="Dynamin_N"/>
    <property type="match status" value="1"/>
</dbReference>
<dbReference type="PANTHER" id="PTHR43681:SF1">
    <property type="entry name" value="SARCALUMENIN"/>
    <property type="match status" value="1"/>
</dbReference>
<dbReference type="SUPFAM" id="SSF52540">
    <property type="entry name" value="P-loop containing nucleoside triphosphate hydrolases"/>
    <property type="match status" value="1"/>
</dbReference>
<dbReference type="PANTHER" id="PTHR43681">
    <property type="entry name" value="TRANSMEMBRANE GTPASE FZO"/>
    <property type="match status" value="1"/>
</dbReference>